<accession>A0A4Y7SDJ5</accession>
<keyword evidence="3" id="KW-1185">Reference proteome</keyword>
<evidence type="ECO:0000256" key="1">
    <source>
        <dbReference type="SAM" id="MobiDB-lite"/>
    </source>
</evidence>
<comment type="caution">
    <text evidence="2">The sequence shown here is derived from an EMBL/GenBank/DDBJ whole genome shotgun (WGS) entry which is preliminary data.</text>
</comment>
<dbReference type="AlphaFoldDB" id="A0A4Y7SDJ5"/>
<evidence type="ECO:0000313" key="2">
    <source>
        <dbReference type="EMBL" id="TEB19742.1"/>
    </source>
</evidence>
<feature type="region of interest" description="Disordered" evidence="1">
    <location>
        <begin position="16"/>
        <end position="37"/>
    </location>
</feature>
<sequence length="378" mass="41470">MCLGFQPKHNMNVHWKHKTTGGMASPPGDSLGEHEQPAARIAADGNRDLRTRKGGMPAVAISTFHPEARQGERSLNVIGERRLRSVRANIKTRRINRFDDRSSFHSPVIWPFPIHRIAPSHCRVSPASVGHEQSRRPLEVVRGNLGDISGLGVRSELICQEALARPNTSNTPTPGIPIKSHHSFGWSSNVILTRGYHPPHPIPSLALWDGVKPYETGYKPPIRGGDNNGRTRPAFADGEGATRQTIDAQRSFPGWGIEDGDGESYDDSVSDNTGLHVGRRRAGRLRSRWIDGRVENSSTLLGALGPLPLSSDPSARFTDAPTCPVVEHSSRLTSPFEEFYALVLMSIGRRVRRMLSPARLSNTVNGTGHVNLRGGYNL</sequence>
<dbReference type="EMBL" id="QPFP01000178">
    <property type="protein sequence ID" value="TEB19742.1"/>
    <property type="molecule type" value="Genomic_DNA"/>
</dbReference>
<reference evidence="2 3" key="1">
    <citation type="journal article" date="2019" name="Nat. Ecol. Evol.">
        <title>Megaphylogeny resolves global patterns of mushroom evolution.</title>
        <authorList>
            <person name="Varga T."/>
            <person name="Krizsan K."/>
            <person name="Foldi C."/>
            <person name="Dima B."/>
            <person name="Sanchez-Garcia M."/>
            <person name="Sanchez-Ramirez S."/>
            <person name="Szollosi G.J."/>
            <person name="Szarkandi J.G."/>
            <person name="Papp V."/>
            <person name="Albert L."/>
            <person name="Andreopoulos W."/>
            <person name="Angelini C."/>
            <person name="Antonin V."/>
            <person name="Barry K.W."/>
            <person name="Bougher N.L."/>
            <person name="Buchanan P."/>
            <person name="Buyck B."/>
            <person name="Bense V."/>
            <person name="Catcheside P."/>
            <person name="Chovatia M."/>
            <person name="Cooper J."/>
            <person name="Damon W."/>
            <person name="Desjardin D."/>
            <person name="Finy P."/>
            <person name="Geml J."/>
            <person name="Haridas S."/>
            <person name="Hughes K."/>
            <person name="Justo A."/>
            <person name="Karasinski D."/>
            <person name="Kautmanova I."/>
            <person name="Kiss B."/>
            <person name="Kocsube S."/>
            <person name="Kotiranta H."/>
            <person name="LaButti K.M."/>
            <person name="Lechner B.E."/>
            <person name="Liimatainen K."/>
            <person name="Lipzen A."/>
            <person name="Lukacs Z."/>
            <person name="Mihaltcheva S."/>
            <person name="Morgado L.N."/>
            <person name="Niskanen T."/>
            <person name="Noordeloos M.E."/>
            <person name="Ohm R.A."/>
            <person name="Ortiz-Santana B."/>
            <person name="Ovrebo C."/>
            <person name="Racz N."/>
            <person name="Riley R."/>
            <person name="Savchenko A."/>
            <person name="Shiryaev A."/>
            <person name="Soop K."/>
            <person name="Spirin V."/>
            <person name="Szebenyi C."/>
            <person name="Tomsovsky M."/>
            <person name="Tulloss R.E."/>
            <person name="Uehling J."/>
            <person name="Grigoriev I.V."/>
            <person name="Vagvolgyi C."/>
            <person name="Papp T."/>
            <person name="Martin F.M."/>
            <person name="Miettinen O."/>
            <person name="Hibbett D.S."/>
            <person name="Nagy L.G."/>
        </authorList>
    </citation>
    <scope>NUCLEOTIDE SEQUENCE [LARGE SCALE GENOMIC DNA]</scope>
    <source>
        <strain evidence="2 3">FP101781</strain>
    </source>
</reference>
<name>A0A4Y7SDJ5_COPMI</name>
<proteinExistence type="predicted"/>
<gene>
    <name evidence="2" type="ORF">FA13DRAFT_1718558</name>
</gene>
<evidence type="ECO:0000313" key="3">
    <source>
        <dbReference type="Proteomes" id="UP000298030"/>
    </source>
</evidence>
<organism evidence="2 3">
    <name type="scientific">Coprinellus micaceus</name>
    <name type="common">Glistening ink-cap mushroom</name>
    <name type="synonym">Coprinus micaceus</name>
    <dbReference type="NCBI Taxonomy" id="71717"/>
    <lineage>
        <taxon>Eukaryota</taxon>
        <taxon>Fungi</taxon>
        <taxon>Dikarya</taxon>
        <taxon>Basidiomycota</taxon>
        <taxon>Agaricomycotina</taxon>
        <taxon>Agaricomycetes</taxon>
        <taxon>Agaricomycetidae</taxon>
        <taxon>Agaricales</taxon>
        <taxon>Agaricineae</taxon>
        <taxon>Psathyrellaceae</taxon>
        <taxon>Coprinellus</taxon>
    </lineage>
</organism>
<dbReference type="Proteomes" id="UP000298030">
    <property type="component" value="Unassembled WGS sequence"/>
</dbReference>
<protein>
    <submittedName>
        <fullName evidence="2">Uncharacterized protein</fullName>
    </submittedName>
</protein>